<dbReference type="Pfam" id="PF13187">
    <property type="entry name" value="Fer4_9"/>
    <property type="match status" value="1"/>
</dbReference>
<dbReference type="PROSITE" id="PS51379">
    <property type="entry name" value="4FE4S_FER_2"/>
    <property type="match status" value="2"/>
</dbReference>
<dbReference type="AlphaFoldDB" id="A0A1Y3XTI0"/>
<accession>A0A1Y3XTI0</accession>
<proteinExistence type="predicted"/>
<dbReference type="RefSeq" id="WP_094335344.1">
    <property type="nucleotide sequence ID" value="NZ_NFIE01000008.1"/>
</dbReference>
<comment type="caution">
    <text evidence="2">The sequence shown here is derived from an EMBL/GenBank/DDBJ whole genome shotgun (WGS) entry which is preliminary data.</text>
</comment>
<dbReference type="SUPFAM" id="SSF54862">
    <property type="entry name" value="4Fe-4S ferredoxins"/>
    <property type="match status" value="1"/>
</dbReference>
<evidence type="ECO:0000313" key="3">
    <source>
        <dbReference type="Proteomes" id="UP000195781"/>
    </source>
</evidence>
<dbReference type="OrthoDB" id="9770306at2"/>
<evidence type="ECO:0000259" key="1">
    <source>
        <dbReference type="PROSITE" id="PS51379"/>
    </source>
</evidence>
<dbReference type="Proteomes" id="UP000195781">
    <property type="component" value="Unassembled WGS sequence"/>
</dbReference>
<reference evidence="3" key="1">
    <citation type="submission" date="2017-04" db="EMBL/GenBank/DDBJ databases">
        <title>Function of individual gut microbiota members based on whole genome sequencing of pure cultures obtained from chicken caecum.</title>
        <authorList>
            <person name="Medvecky M."/>
            <person name="Cejkova D."/>
            <person name="Polansky O."/>
            <person name="Karasova D."/>
            <person name="Kubasova T."/>
            <person name="Cizek A."/>
            <person name="Rychlik I."/>
        </authorList>
    </citation>
    <scope>NUCLEOTIDE SEQUENCE [LARGE SCALE GENOMIC DNA]</scope>
    <source>
        <strain evidence="3">An5</strain>
    </source>
</reference>
<dbReference type="InterPro" id="IPR017896">
    <property type="entry name" value="4Fe4S_Fe-S-bd"/>
</dbReference>
<dbReference type="Pfam" id="PF12724">
    <property type="entry name" value="Flavodoxin_5"/>
    <property type="match status" value="1"/>
</dbReference>
<sequence length="264" mass="28414">MILYFSATGNSGYVAKRIADGLGDERLDLFDRIRDEDSSSITSKTPLVVVTPTYAWRMPRIVASWMERTPITAPAGAYFVMTCGGSIGNAGAYLKRLCAKKGLAYRGRAGIVMPENYIALFTTPAPAEAKRIIDAAEPAIDRVIECIKAGSALPEHAPSLTDRLSSGVVNDLFYPAFVRAVKFRVTDACISCGMCVRACPLANIRLEGGRPVWGSDCTHCMACINCCPKEAIEYGKHSVGLPRYTFRRAASATGKGRSGGGERS</sequence>
<dbReference type="SUPFAM" id="SSF52218">
    <property type="entry name" value="Flavoproteins"/>
    <property type="match status" value="1"/>
</dbReference>
<feature type="domain" description="4Fe-4S ferredoxin-type" evidence="1">
    <location>
        <begin position="210"/>
        <end position="237"/>
    </location>
</feature>
<dbReference type="InterPro" id="IPR029039">
    <property type="entry name" value="Flavoprotein-like_sf"/>
</dbReference>
<feature type="domain" description="4Fe-4S ferredoxin-type" evidence="1">
    <location>
        <begin position="179"/>
        <end position="209"/>
    </location>
</feature>
<dbReference type="NCBIfam" id="NF038196">
    <property type="entry name" value="ferrodoxin_EFR1"/>
    <property type="match status" value="1"/>
</dbReference>
<name>A0A1Y3XTI0_9ACTN</name>
<dbReference type="InterPro" id="IPR047964">
    <property type="entry name" value="EFR1-like"/>
</dbReference>
<dbReference type="Gene3D" id="3.30.70.20">
    <property type="match status" value="1"/>
</dbReference>
<keyword evidence="3" id="KW-1185">Reference proteome</keyword>
<dbReference type="EMBL" id="NFIE01000008">
    <property type="protein sequence ID" value="OUN88823.1"/>
    <property type="molecule type" value="Genomic_DNA"/>
</dbReference>
<dbReference type="InterPro" id="IPR026816">
    <property type="entry name" value="Flavodoxin_dom"/>
</dbReference>
<gene>
    <name evidence="2" type="ORF">B5G02_04455</name>
</gene>
<dbReference type="Gene3D" id="3.40.50.360">
    <property type="match status" value="1"/>
</dbReference>
<organism evidence="2 3">
    <name type="scientific">[Collinsella] massiliensis</name>
    <dbReference type="NCBI Taxonomy" id="1232426"/>
    <lineage>
        <taxon>Bacteria</taxon>
        <taxon>Bacillati</taxon>
        <taxon>Actinomycetota</taxon>
        <taxon>Coriobacteriia</taxon>
        <taxon>Coriobacteriales</taxon>
        <taxon>Coriobacteriaceae</taxon>
        <taxon>Enorma</taxon>
    </lineage>
</organism>
<evidence type="ECO:0000313" key="2">
    <source>
        <dbReference type="EMBL" id="OUN88823.1"/>
    </source>
</evidence>
<protein>
    <submittedName>
        <fullName evidence="2">Flavodoxin</fullName>
    </submittedName>
</protein>